<dbReference type="EnsemblMetazoa" id="AMAM015135-RA">
    <property type="protein sequence ID" value="AMAM015135-PA"/>
    <property type="gene ID" value="AMAM015135"/>
</dbReference>
<accession>A0A182SX03</accession>
<keyword evidence="3" id="KW-1185">Reference proteome</keyword>
<evidence type="ECO:0000256" key="1">
    <source>
        <dbReference type="SAM" id="MobiDB-lite"/>
    </source>
</evidence>
<evidence type="ECO:0000313" key="2">
    <source>
        <dbReference type="EnsemblMetazoa" id="AMAM015135-PA"/>
    </source>
</evidence>
<reference evidence="2" key="2">
    <citation type="submission" date="2020-05" db="UniProtKB">
        <authorList>
            <consortium name="EnsemblMetazoa"/>
        </authorList>
    </citation>
    <scope>IDENTIFICATION</scope>
    <source>
        <strain evidence="2">maculatus3</strain>
    </source>
</reference>
<dbReference type="VEuPathDB" id="VectorBase:AMAM015135"/>
<proteinExistence type="predicted"/>
<protein>
    <submittedName>
        <fullName evidence="2">Uncharacterized protein</fullName>
    </submittedName>
</protein>
<sequence length="124" mass="13576">MLCRLKALFDYSSHIELSISQNASQLNHLHPAAACTVTQQHPSHTSHVVVHPAVTVTNEPTPQQDKQHFITVENGTGTVHHRHPHTSTTPTPTADGNVAVSITKDEPSIQLTDRVANVDLKKTR</sequence>
<name>A0A182SX03_9DIPT</name>
<reference evidence="3" key="1">
    <citation type="submission" date="2013-09" db="EMBL/GenBank/DDBJ databases">
        <title>The Genome Sequence of Anopheles maculatus species B.</title>
        <authorList>
            <consortium name="The Broad Institute Genomics Platform"/>
            <person name="Neafsey D.E."/>
            <person name="Besansky N."/>
            <person name="Howell P."/>
            <person name="Walton C."/>
            <person name="Young S.K."/>
            <person name="Zeng Q."/>
            <person name="Gargeya S."/>
            <person name="Fitzgerald M."/>
            <person name="Haas B."/>
            <person name="Abouelleil A."/>
            <person name="Allen A.W."/>
            <person name="Alvarado L."/>
            <person name="Arachchi H.M."/>
            <person name="Berlin A.M."/>
            <person name="Chapman S.B."/>
            <person name="Gainer-Dewar J."/>
            <person name="Goldberg J."/>
            <person name="Griggs A."/>
            <person name="Gujja S."/>
            <person name="Hansen M."/>
            <person name="Howarth C."/>
            <person name="Imamovic A."/>
            <person name="Ireland A."/>
            <person name="Larimer J."/>
            <person name="McCowan C."/>
            <person name="Murphy C."/>
            <person name="Pearson M."/>
            <person name="Poon T.W."/>
            <person name="Priest M."/>
            <person name="Roberts A."/>
            <person name="Saif S."/>
            <person name="Shea T."/>
            <person name="Sisk P."/>
            <person name="Sykes S."/>
            <person name="Wortman J."/>
            <person name="Nusbaum C."/>
            <person name="Birren B."/>
        </authorList>
    </citation>
    <scope>NUCLEOTIDE SEQUENCE [LARGE SCALE GENOMIC DNA]</scope>
    <source>
        <strain evidence="3">maculatus3</strain>
    </source>
</reference>
<feature type="region of interest" description="Disordered" evidence="1">
    <location>
        <begin position="77"/>
        <end position="96"/>
    </location>
</feature>
<dbReference type="Proteomes" id="UP000075901">
    <property type="component" value="Unassembled WGS sequence"/>
</dbReference>
<organism evidence="2 3">
    <name type="scientific">Anopheles maculatus</name>
    <dbReference type="NCBI Taxonomy" id="74869"/>
    <lineage>
        <taxon>Eukaryota</taxon>
        <taxon>Metazoa</taxon>
        <taxon>Ecdysozoa</taxon>
        <taxon>Arthropoda</taxon>
        <taxon>Hexapoda</taxon>
        <taxon>Insecta</taxon>
        <taxon>Pterygota</taxon>
        <taxon>Neoptera</taxon>
        <taxon>Endopterygota</taxon>
        <taxon>Diptera</taxon>
        <taxon>Nematocera</taxon>
        <taxon>Culicoidea</taxon>
        <taxon>Culicidae</taxon>
        <taxon>Anophelinae</taxon>
        <taxon>Anopheles</taxon>
        <taxon>Anopheles maculatus group</taxon>
    </lineage>
</organism>
<dbReference type="AlphaFoldDB" id="A0A182SX03"/>
<evidence type="ECO:0000313" key="3">
    <source>
        <dbReference type="Proteomes" id="UP000075901"/>
    </source>
</evidence>